<proteinExistence type="inferred from homology"/>
<dbReference type="GO" id="GO:0045892">
    <property type="term" value="P:negative regulation of DNA-templated transcription"/>
    <property type="evidence" value="ECO:0007669"/>
    <property type="project" value="InterPro"/>
</dbReference>
<dbReference type="NCBIfam" id="TIGR03824">
    <property type="entry name" value="FlgM_jcvi"/>
    <property type="match status" value="1"/>
</dbReference>
<evidence type="ECO:0000256" key="4">
    <source>
        <dbReference type="ARBA" id="ARBA00022795"/>
    </source>
</evidence>
<dbReference type="InterPro" id="IPR031316">
    <property type="entry name" value="FlgM_C"/>
</dbReference>
<feature type="domain" description="Anti-sigma-28 factor FlgM C-terminal" evidence="10">
    <location>
        <begin position="42"/>
        <end position="96"/>
    </location>
</feature>
<comment type="function">
    <text evidence="7">Responsible for the coupling of flagellin expression to flagellar assembly by preventing expression of the flagellin genes when a component of the middle class of proteins is defective. It negatively regulates flagellar genes by inhibiting the activity of FliA by directly binding to FliA.</text>
</comment>
<dbReference type="InterPro" id="IPR035890">
    <property type="entry name" value="Anti-sigma-28_factor_FlgM_sf"/>
</dbReference>
<dbReference type="GeneID" id="89455163"/>
<name>A0AAW7XMA6_9GAMM</name>
<keyword evidence="3" id="KW-0678">Repressor</keyword>
<evidence type="ECO:0000256" key="2">
    <source>
        <dbReference type="ARBA" id="ARBA00017823"/>
    </source>
</evidence>
<evidence type="ECO:0000256" key="7">
    <source>
        <dbReference type="ARBA" id="ARBA00024739"/>
    </source>
</evidence>
<reference evidence="11" key="1">
    <citation type="submission" date="2023-07" db="EMBL/GenBank/DDBJ databases">
        <title>Genome content predicts the carbon catabolic preferences of heterotrophic bacteria.</title>
        <authorList>
            <person name="Gralka M."/>
        </authorList>
    </citation>
    <scope>NUCLEOTIDE SEQUENCE</scope>
    <source>
        <strain evidence="12">5G01</strain>
        <strain evidence="11">I2M16</strain>
    </source>
</reference>
<dbReference type="EMBL" id="JAUOPG010000014">
    <property type="protein sequence ID" value="MDO6455275.1"/>
    <property type="molecule type" value="Genomic_DNA"/>
</dbReference>
<keyword evidence="4" id="KW-1005">Bacterial flagellum biogenesis</keyword>
<evidence type="ECO:0000313" key="14">
    <source>
        <dbReference type="Proteomes" id="UP001177341"/>
    </source>
</evidence>
<accession>A0AAW7XMA6</accession>
<keyword evidence="14" id="KW-1185">Reference proteome</keyword>
<keyword evidence="11" id="KW-0282">Flagellum</keyword>
<dbReference type="SUPFAM" id="SSF101498">
    <property type="entry name" value="Anti-sigma factor FlgM"/>
    <property type="match status" value="1"/>
</dbReference>
<evidence type="ECO:0000259" key="10">
    <source>
        <dbReference type="Pfam" id="PF04316"/>
    </source>
</evidence>
<evidence type="ECO:0000256" key="5">
    <source>
        <dbReference type="ARBA" id="ARBA00023015"/>
    </source>
</evidence>
<comment type="caution">
    <text evidence="11">The sequence shown here is derived from an EMBL/GenBank/DDBJ whole genome shotgun (WGS) entry which is preliminary data.</text>
</comment>
<sequence>MVIDLNSSSAQQALTAREKVSTQRSNGAAPATSTPIAPVQKDTVELSDTARALKAADAQIANTPDVDSEKVARIKAAIDNGSYTIDAERVAGKMIDFESQMG</sequence>
<comment type="similarity">
    <text evidence="1">Belongs to the FlgM family.</text>
</comment>
<evidence type="ECO:0000313" key="11">
    <source>
        <dbReference type="EMBL" id="MDO6455275.1"/>
    </source>
</evidence>
<keyword evidence="11" id="KW-0969">Cilium</keyword>
<feature type="compositionally biased region" description="Polar residues" evidence="9">
    <location>
        <begin position="1"/>
        <end position="14"/>
    </location>
</feature>
<dbReference type="InterPro" id="IPR007412">
    <property type="entry name" value="FlgM"/>
</dbReference>
<gene>
    <name evidence="11" type="primary">flgM</name>
    <name evidence="11" type="ORF">Q4490_17055</name>
    <name evidence="12" type="ORF">Q8W30_16245</name>
</gene>
<keyword evidence="11" id="KW-0966">Cell projection</keyword>
<evidence type="ECO:0000313" key="13">
    <source>
        <dbReference type="Proteomes" id="UP001169862"/>
    </source>
</evidence>
<dbReference type="Proteomes" id="UP001169862">
    <property type="component" value="Unassembled WGS sequence"/>
</dbReference>
<dbReference type="Pfam" id="PF04316">
    <property type="entry name" value="FlgM"/>
    <property type="match status" value="1"/>
</dbReference>
<feature type="region of interest" description="Disordered" evidence="9">
    <location>
        <begin position="1"/>
        <end position="39"/>
    </location>
</feature>
<dbReference type="AlphaFoldDB" id="A0AAW7XMA6"/>
<dbReference type="RefSeq" id="WP_075171236.1">
    <property type="nucleotide sequence ID" value="NZ_CAXHZV010000035.1"/>
</dbReference>
<evidence type="ECO:0000256" key="1">
    <source>
        <dbReference type="ARBA" id="ARBA00005322"/>
    </source>
</evidence>
<evidence type="ECO:0000256" key="3">
    <source>
        <dbReference type="ARBA" id="ARBA00022491"/>
    </source>
</evidence>
<dbReference type="EMBL" id="JAUYVO010000014">
    <property type="protein sequence ID" value="MDP2524126.1"/>
    <property type="molecule type" value="Genomic_DNA"/>
</dbReference>
<dbReference type="GO" id="GO:0044781">
    <property type="term" value="P:bacterial-type flagellum organization"/>
    <property type="evidence" value="ECO:0007669"/>
    <property type="project" value="UniProtKB-KW"/>
</dbReference>
<keyword evidence="5" id="KW-0805">Transcription regulation</keyword>
<evidence type="ECO:0000313" key="12">
    <source>
        <dbReference type="EMBL" id="MDP2524126.1"/>
    </source>
</evidence>
<feature type="compositionally biased region" description="Polar residues" evidence="9">
    <location>
        <begin position="22"/>
        <end position="35"/>
    </location>
</feature>
<evidence type="ECO:0000256" key="8">
    <source>
        <dbReference type="ARBA" id="ARBA00030117"/>
    </source>
</evidence>
<evidence type="ECO:0000256" key="9">
    <source>
        <dbReference type="SAM" id="MobiDB-lite"/>
    </source>
</evidence>
<protein>
    <recommendedName>
        <fullName evidence="2">Negative regulator of flagellin synthesis</fullName>
    </recommendedName>
    <alternativeName>
        <fullName evidence="8">Anti-sigma-28 factor</fullName>
    </alternativeName>
</protein>
<keyword evidence="6" id="KW-0804">Transcription</keyword>
<evidence type="ECO:0000256" key="6">
    <source>
        <dbReference type="ARBA" id="ARBA00023163"/>
    </source>
</evidence>
<dbReference type="Proteomes" id="UP001177341">
    <property type="component" value="Unassembled WGS sequence"/>
</dbReference>
<organism evidence="11 13">
    <name type="scientific">Neptunomonas phycophila</name>
    <dbReference type="NCBI Taxonomy" id="1572645"/>
    <lineage>
        <taxon>Bacteria</taxon>
        <taxon>Pseudomonadati</taxon>
        <taxon>Pseudomonadota</taxon>
        <taxon>Gammaproteobacteria</taxon>
        <taxon>Oceanospirillales</taxon>
        <taxon>Oceanospirillaceae</taxon>
        <taxon>Neptunomonas</taxon>
    </lineage>
</organism>